<feature type="compositionally biased region" description="Basic and acidic residues" evidence="1">
    <location>
        <begin position="258"/>
        <end position="269"/>
    </location>
</feature>
<evidence type="ECO:0000313" key="3">
    <source>
        <dbReference type="Proteomes" id="UP001187315"/>
    </source>
</evidence>
<keyword evidence="3" id="KW-1185">Reference proteome</keyword>
<feature type="compositionally biased region" description="Basic residues" evidence="1">
    <location>
        <begin position="292"/>
        <end position="303"/>
    </location>
</feature>
<dbReference type="AlphaFoldDB" id="A0AA88LNS1"/>
<feature type="compositionally biased region" description="Acidic residues" evidence="1">
    <location>
        <begin position="188"/>
        <end position="206"/>
    </location>
</feature>
<evidence type="ECO:0000256" key="1">
    <source>
        <dbReference type="SAM" id="MobiDB-lite"/>
    </source>
</evidence>
<feature type="compositionally biased region" description="Polar residues" evidence="1">
    <location>
        <begin position="245"/>
        <end position="255"/>
    </location>
</feature>
<dbReference type="EMBL" id="JAVHJS010000025">
    <property type="protein sequence ID" value="KAK2816523.1"/>
    <property type="molecule type" value="Genomic_DNA"/>
</dbReference>
<reference evidence="2" key="1">
    <citation type="submission" date="2023-08" db="EMBL/GenBank/DDBJ databases">
        <title>Pelteobagrus vachellii genome.</title>
        <authorList>
            <person name="Liu H."/>
        </authorList>
    </citation>
    <scope>NUCLEOTIDE SEQUENCE</scope>
    <source>
        <strain evidence="2">PRFRI_2022a</strain>
        <tissue evidence="2">Muscle</tissue>
    </source>
</reference>
<proteinExistence type="predicted"/>
<feature type="compositionally biased region" description="Basic and acidic residues" evidence="1">
    <location>
        <begin position="304"/>
        <end position="318"/>
    </location>
</feature>
<feature type="region of interest" description="Disordered" evidence="1">
    <location>
        <begin position="245"/>
        <end position="269"/>
    </location>
</feature>
<evidence type="ECO:0008006" key="4">
    <source>
        <dbReference type="Google" id="ProtNLM"/>
    </source>
</evidence>
<dbReference type="InterPro" id="IPR037693">
    <property type="entry name" value="CCDC15"/>
</dbReference>
<dbReference type="GO" id="GO:0005813">
    <property type="term" value="C:centrosome"/>
    <property type="evidence" value="ECO:0007669"/>
    <property type="project" value="TreeGrafter"/>
</dbReference>
<feature type="region of interest" description="Disordered" evidence="1">
    <location>
        <begin position="288"/>
        <end position="318"/>
    </location>
</feature>
<feature type="region of interest" description="Disordered" evidence="1">
    <location>
        <begin position="183"/>
        <end position="206"/>
    </location>
</feature>
<sequence>MRVLAERNPAVVPVGVWVESGDDEQEHPAVRASLTEELLEETRRTKEESLRQFQDAVRRRVSEQARIRKQQHLQKAYKIVERECREFPQSGDVVQCLTPQKSRFPPWPQGELAVGSPNARWVKAQELKLASSDDANQYRHQLSRIMKQVRHRLAACQTVRESKEFSELPGGIWKVSPTRDKTVRRITEDDDEDEEQEDGNEDGLGDEEEVLLVGQHDRPLCLQNGKTVTFQNDAVRERVLRETHPTSLDCRSTQALWPREDQEEQKRERRSQVLTCRRLFMDVERQQAKEHERRKKHLRRIARIKSEKEQQREEEERRMKLARQQEERQRELAEREHLVLERLRLEEVEQQQEEERRAKAKKSKESTRYVEALRAQIKEKLEQEKVELPPLCSCGGESFWDSHPDTCANNCIFYNNPKAYAQALHSVLLSCEPCEGGAGPGGLTRKIVRTLAHHGSNFI</sequence>
<dbReference type="Proteomes" id="UP001187315">
    <property type="component" value="Unassembled WGS sequence"/>
</dbReference>
<organism evidence="2 3">
    <name type="scientific">Tachysurus vachellii</name>
    <name type="common">Darkbarbel catfish</name>
    <name type="synonym">Pelteobagrus vachellii</name>
    <dbReference type="NCBI Taxonomy" id="175792"/>
    <lineage>
        <taxon>Eukaryota</taxon>
        <taxon>Metazoa</taxon>
        <taxon>Chordata</taxon>
        <taxon>Craniata</taxon>
        <taxon>Vertebrata</taxon>
        <taxon>Euteleostomi</taxon>
        <taxon>Actinopterygii</taxon>
        <taxon>Neopterygii</taxon>
        <taxon>Teleostei</taxon>
        <taxon>Ostariophysi</taxon>
        <taxon>Siluriformes</taxon>
        <taxon>Bagridae</taxon>
        <taxon>Tachysurus</taxon>
    </lineage>
</organism>
<protein>
    <recommendedName>
        <fullName evidence="4">Coiled-coil domain-containing protein 15</fullName>
    </recommendedName>
</protein>
<name>A0AA88LNS1_TACVA</name>
<dbReference type="PANTHER" id="PTHR14817">
    <property type="entry name" value="COILED-COIL DOMAIN-CONTAINING PROTEIN 15"/>
    <property type="match status" value="1"/>
</dbReference>
<comment type="caution">
    <text evidence="2">The sequence shown here is derived from an EMBL/GenBank/DDBJ whole genome shotgun (WGS) entry which is preliminary data.</text>
</comment>
<gene>
    <name evidence="2" type="ORF">Q7C36_022794</name>
</gene>
<accession>A0AA88LNS1</accession>
<dbReference type="PANTHER" id="PTHR14817:SF2">
    <property type="entry name" value="COILED-COIL DOMAIN-CONTAINING PROTEIN 15"/>
    <property type="match status" value="1"/>
</dbReference>
<evidence type="ECO:0000313" key="2">
    <source>
        <dbReference type="EMBL" id="KAK2816523.1"/>
    </source>
</evidence>